<reference evidence="2 3" key="1">
    <citation type="submission" date="2017-01" db="EMBL/GenBank/DDBJ databases">
        <authorList>
            <person name="Mah S.A."/>
            <person name="Swanson W.J."/>
            <person name="Moy G.W."/>
            <person name="Vacquier V.D."/>
        </authorList>
    </citation>
    <scope>NUCLEOTIDE SEQUENCE [LARGE SCALE GENOMIC DNA]</scope>
    <source>
        <strain evidence="2 3">NIO-1016</strain>
    </source>
</reference>
<dbReference type="Proteomes" id="UP000186385">
    <property type="component" value="Unassembled WGS sequence"/>
</dbReference>
<gene>
    <name evidence="1" type="ORF">B1B05_08000</name>
    <name evidence="2" type="ORF">SAMN05443094_103278</name>
</gene>
<accession>A0A1N6UI29</accession>
<reference evidence="1" key="3">
    <citation type="submission" date="2017-03" db="EMBL/GenBank/DDBJ databases">
        <authorList>
            <person name="Dastager S.G."/>
            <person name="Neurgaonkar P.S."/>
            <person name="Dharne M.S."/>
        </authorList>
    </citation>
    <scope>NUCLEOTIDE SEQUENCE</scope>
    <source>
        <strain evidence="1">DSM 25145</strain>
    </source>
</reference>
<evidence type="ECO:0000313" key="4">
    <source>
        <dbReference type="Proteomes" id="UP000215545"/>
    </source>
</evidence>
<dbReference type="EMBL" id="FTLX01000003">
    <property type="protein sequence ID" value="SIQ65250.1"/>
    <property type="molecule type" value="Genomic_DNA"/>
</dbReference>
<proteinExistence type="predicted"/>
<evidence type="ECO:0000313" key="3">
    <source>
        <dbReference type="Proteomes" id="UP000186385"/>
    </source>
</evidence>
<evidence type="ECO:0008006" key="5">
    <source>
        <dbReference type="Google" id="ProtNLM"/>
    </source>
</evidence>
<sequence length="585" mass="62843">MEISQQSVKSTARLAQGGNKMDTLQEGQVFSGKAVKVLSGQMAEIAALGQRLTAQLQSPLQAGERYIFQVASVEKGIQLNVLTDYAPVRRPSDQAALLLDKLQLPHTKEHTAFTALAIESGKALSKDMIQTVSAWLGKAGLNDGIDALRFMISRNLPLTEPVFQALVSARSADTMTSKMTALQQMLPQAPGEGSAASALQKIFTVQPGSQADNPNAKAQRLALALQSTDPSTRIAAMKEIQPLLSASPGTITSLDQVDEALAAATRKTSPPPAGMPQALSVVHTLKQSLVQLTNQPVTPEAIQSFKEAVSATIPLQHPDRQKMLMQLDEQAASLKLGQPVDAKTGAALLQTALAATLQSEDQAAARLAVLMGGEPRPSADPSANFLRDVFRFVGVDHEAMLASKGQADSSQTMKQELLKLMGETMPAPIREAAEQIVGRLNAQHILSTENGPLQQLVLQAPLQFGEFKGDVTIKWQGKKKSDGKIDADFCRVLFYVDMPNLQNTVIDMQVQNRIVHIHLAADAPVPLMKKASDGAVETLKTALAESGYRLSGVHFKEPQEAAEKAKPPLARIMDEEGYMGVDIRI</sequence>
<dbReference type="Proteomes" id="UP000215545">
    <property type="component" value="Unassembled WGS sequence"/>
</dbReference>
<evidence type="ECO:0000313" key="2">
    <source>
        <dbReference type="EMBL" id="SIQ65250.1"/>
    </source>
</evidence>
<evidence type="ECO:0000313" key="1">
    <source>
        <dbReference type="EMBL" id="OXS78533.1"/>
    </source>
</evidence>
<dbReference type="EMBL" id="MWSK01000003">
    <property type="protein sequence ID" value="OXS78533.1"/>
    <property type="molecule type" value="Genomic_DNA"/>
</dbReference>
<organism evidence="2 3">
    <name type="scientific">Domibacillus enclensis</name>
    <dbReference type="NCBI Taxonomy" id="1017273"/>
    <lineage>
        <taxon>Bacteria</taxon>
        <taxon>Bacillati</taxon>
        <taxon>Bacillota</taxon>
        <taxon>Bacilli</taxon>
        <taxon>Bacillales</taxon>
        <taxon>Bacillaceae</taxon>
        <taxon>Domibacillus</taxon>
    </lineage>
</organism>
<dbReference type="AlphaFoldDB" id="A0A1N6UI29"/>
<keyword evidence="4" id="KW-1185">Reference proteome</keyword>
<reference evidence="4" key="2">
    <citation type="submission" date="2017-03" db="EMBL/GenBank/DDBJ databases">
        <title>Bacillus sp. V-88(T) DSM27956, whole genome shotgun sequencing project.</title>
        <authorList>
            <person name="Dastager S.G."/>
            <person name="Neurgaonkar P.S."/>
            <person name="Dharne M.S."/>
        </authorList>
    </citation>
    <scope>NUCLEOTIDE SEQUENCE [LARGE SCALE GENOMIC DNA]</scope>
    <source>
        <strain evidence="4">DSM 25145</strain>
    </source>
</reference>
<protein>
    <recommendedName>
        <fullName evidence="5">Hook-length control protein FliK</fullName>
    </recommendedName>
</protein>
<dbReference type="STRING" id="1017273.SAMN05443094_103278"/>
<name>A0A1N6UI29_9BACI</name>